<dbReference type="PANTHER" id="PTHR45646:SF11">
    <property type="entry name" value="SERINE_THREONINE-PROTEIN KINASE DOA"/>
    <property type="match status" value="1"/>
</dbReference>
<dbReference type="GO" id="GO:0004674">
    <property type="term" value="F:protein serine/threonine kinase activity"/>
    <property type="evidence" value="ECO:0007669"/>
    <property type="project" value="UniProtKB-KW"/>
</dbReference>
<evidence type="ECO:0000256" key="1">
    <source>
        <dbReference type="ARBA" id="ARBA00022527"/>
    </source>
</evidence>
<reference evidence="7 8" key="1">
    <citation type="submission" date="2018-02" db="EMBL/GenBank/DDBJ databases">
        <title>The genomes of Aspergillus section Nigri reveals drivers in fungal speciation.</title>
        <authorList>
            <consortium name="DOE Joint Genome Institute"/>
            <person name="Vesth T.C."/>
            <person name="Nybo J."/>
            <person name="Theobald S."/>
            <person name="Brandl J."/>
            <person name="Frisvad J.C."/>
            <person name="Nielsen K.F."/>
            <person name="Lyhne E.K."/>
            <person name="Kogle M.E."/>
            <person name="Kuo A."/>
            <person name="Riley R."/>
            <person name="Clum A."/>
            <person name="Nolan M."/>
            <person name="Lipzen A."/>
            <person name="Salamov A."/>
            <person name="Henrissat B."/>
            <person name="Wiebenga A."/>
            <person name="De vries R.P."/>
            <person name="Grigoriev I.V."/>
            <person name="Mortensen U.H."/>
            <person name="Andersen M.R."/>
            <person name="Baker S.E."/>
        </authorList>
    </citation>
    <scope>NUCLEOTIDE SEQUENCE [LARGE SCALE GENOMIC DNA]</scope>
    <source>
        <strain evidence="7 8">CBS 707.79</strain>
    </source>
</reference>
<keyword evidence="4 7" id="KW-0418">Kinase</keyword>
<dbReference type="STRING" id="1448320.A0A319CZH2"/>
<dbReference type="Gene3D" id="3.30.200.20">
    <property type="entry name" value="Phosphorylase Kinase, domain 1"/>
    <property type="match status" value="1"/>
</dbReference>
<organism evidence="7 8">
    <name type="scientific">Aspergillus ellipticus CBS 707.79</name>
    <dbReference type="NCBI Taxonomy" id="1448320"/>
    <lineage>
        <taxon>Eukaryota</taxon>
        <taxon>Fungi</taxon>
        <taxon>Dikarya</taxon>
        <taxon>Ascomycota</taxon>
        <taxon>Pezizomycotina</taxon>
        <taxon>Eurotiomycetes</taxon>
        <taxon>Eurotiomycetidae</taxon>
        <taxon>Eurotiales</taxon>
        <taxon>Aspergillaceae</taxon>
        <taxon>Aspergillus</taxon>
        <taxon>Aspergillus subgen. Circumdati</taxon>
    </lineage>
</organism>
<keyword evidence="2" id="KW-0808">Transferase</keyword>
<dbReference type="Pfam" id="PF00069">
    <property type="entry name" value="Pkinase"/>
    <property type="match status" value="2"/>
</dbReference>
<dbReference type="AlphaFoldDB" id="A0A319CZH2"/>
<evidence type="ECO:0000313" key="7">
    <source>
        <dbReference type="EMBL" id="PYH90636.1"/>
    </source>
</evidence>
<evidence type="ECO:0000256" key="3">
    <source>
        <dbReference type="ARBA" id="ARBA00022741"/>
    </source>
</evidence>
<dbReference type="Gene3D" id="1.10.510.10">
    <property type="entry name" value="Transferase(Phosphotransferase) domain 1"/>
    <property type="match status" value="1"/>
</dbReference>
<gene>
    <name evidence="7" type="ORF">BO71DRAFT_452627</name>
</gene>
<keyword evidence="1" id="KW-0723">Serine/threonine-protein kinase</keyword>
<keyword evidence="8" id="KW-1185">Reference proteome</keyword>
<dbReference type="SMART" id="SM00220">
    <property type="entry name" value="S_TKc"/>
    <property type="match status" value="1"/>
</dbReference>
<feature type="domain" description="Protein kinase" evidence="6">
    <location>
        <begin position="25"/>
        <end position="381"/>
    </location>
</feature>
<dbReference type="SUPFAM" id="SSF56112">
    <property type="entry name" value="Protein kinase-like (PK-like)"/>
    <property type="match status" value="1"/>
</dbReference>
<dbReference type="PROSITE" id="PS50011">
    <property type="entry name" value="PROTEIN_KINASE_DOM"/>
    <property type="match status" value="1"/>
</dbReference>
<dbReference type="InterPro" id="IPR000719">
    <property type="entry name" value="Prot_kinase_dom"/>
</dbReference>
<protein>
    <submittedName>
        <fullName evidence="7">Kinase-like protein</fullName>
    </submittedName>
</protein>
<dbReference type="PANTHER" id="PTHR45646">
    <property type="entry name" value="SERINE/THREONINE-PROTEIN KINASE DOA-RELATED"/>
    <property type="match status" value="1"/>
</dbReference>
<evidence type="ECO:0000256" key="4">
    <source>
        <dbReference type="ARBA" id="ARBA00022777"/>
    </source>
</evidence>
<name>A0A319CZH2_9EURO</name>
<evidence type="ECO:0000256" key="2">
    <source>
        <dbReference type="ARBA" id="ARBA00022679"/>
    </source>
</evidence>
<proteinExistence type="predicted"/>
<evidence type="ECO:0000313" key="8">
    <source>
        <dbReference type="Proteomes" id="UP000247810"/>
    </source>
</evidence>
<dbReference type="InterPro" id="IPR011009">
    <property type="entry name" value="Kinase-like_dom_sf"/>
</dbReference>
<dbReference type="VEuPathDB" id="FungiDB:BO71DRAFT_452627"/>
<keyword evidence="3" id="KW-0547">Nucleotide-binding</keyword>
<dbReference type="InterPro" id="IPR051175">
    <property type="entry name" value="CLK_kinases"/>
</dbReference>
<dbReference type="GO" id="GO:0005524">
    <property type="term" value="F:ATP binding"/>
    <property type="evidence" value="ECO:0007669"/>
    <property type="project" value="UniProtKB-KW"/>
</dbReference>
<evidence type="ECO:0000259" key="6">
    <source>
        <dbReference type="PROSITE" id="PS50011"/>
    </source>
</evidence>
<dbReference type="OrthoDB" id="5979581at2759"/>
<accession>A0A319CZH2</accession>
<dbReference type="EMBL" id="KZ825975">
    <property type="protein sequence ID" value="PYH90636.1"/>
    <property type="molecule type" value="Genomic_DNA"/>
</dbReference>
<evidence type="ECO:0000256" key="5">
    <source>
        <dbReference type="ARBA" id="ARBA00022840"/>
    </source>
</evidence>
<keyword evidence="5" id="KW-0067">ATP-binding</keyword>
<dbReference type="GO" id="GO:0043484">
    <property type="term" value="P:regulation of RNA splicing"/>
    <property type="evidence" value="ECO:0007669"/>
    <property type="project" value="TreeGrafter"/>
</dbReference>
<dbReference type="Proteomes" id="UP000247810">
    <property type="component" value="Unassembled WGS sequence"/>
</dbReference>
<sequence>MAFLAPSGASSRPSASMEYMPLDDVERLERYRPGGYHPVLIGDRFHDRYDVESKKYVVIKIATAEADPQEGSILSSLALSAPRNPFISQVLDEFSLQGPNGTHRCLVREPAMMSLSQAKDASYVRLFQLPVAKSIVAQVVQAVTCLHSQGIVHADLHEGNIMLRLPRSIDELSPEQLYDQYGQPHLEPIVPLDNKPLPEGVPTHAVLPIWLGKDSEQVMLSEARIFLTDFGESFMPSITERHYSNTPTTLVPPEVYFLPQQSLTFPSGIWTLACTLWTMLGQRTLFEGFHPSNDFMIKEHVDALGRLPEEWWKEWNARGRWFTEERVHGSQGGQEDSRRDPGMECMGEIEQEVLLDLFRGMLAFKPDKRLTAREVLESEWMVKWVLAREGNATTNSESQQT</sequence>
<dbReference type="GO" id="GO:0005634">
    <property type="term" value="C:nucleus"/>
    <property type="evidence" value="ECO:0007669"/>
    <property type="project" value="TreeGrafter"/>
</dbReference>